<feature type="active site" description="Proton donor" evidence="3">
    <location>
        <position position="351"/>
    </location>
</feature>
<dbReference type="InterPro" id="IPR027291">
    <property type="entry name" value="Glyco_hydro_38_N_sf"/>
</dbReference>
<dbReference type="Pfam" id="PF03065">
    <property type="entry name" value="Glyco_hydro_57"/>
    <property type="match status" value="1"/>
</dbReference>
<dbReference type="GO" id="GO:0005576">
    <property type="term" value="C:extracellular region"/>
    <property type="evidence" value="ECO:0007669"/>
    <property type="project" value="TreeGrafter"/>
</dbReference>
<sequence>MTKGYFALILHAHLPYVRHPEHEYFLEEKWFYEAITETYLPLLWTFEKLAEDGVDFRVTFNLSPTLLSMFNDELLRQRYVRHLEHLLELANKEEARTRYQPEFHGNALMYRDLLSRAHYLFTEKYRWNLVEAFKRLQDAGKLEIITSGATHGYFPLLGVQREVINAQVAIAVDLYERCFGRRPTGFWLPECGFKPEDDRILKKHGIKYFFVENHGILYASPRPKFGNYAPIYCPSGVAAFGRDRESSKQVWSAKEGYPGDFNYRDFYRDIGYDLDLSYIGPYLPDGHIRTHTGIKYYRITGTSDHKEPYVRSWALEKAAEHAGNFMFNREKQIEWLAGIFDRKPIIVAPYDAELFGHWWFEGPQWIDFLIRKIRYDQKNIEMITPGDYLNIFPCNQVSTPCESSWGWKGYHEVWLNGANDWTWRHLHKAGERMIELSNTYPESEGIQRRALNQAARELLLAQSSDWPFIMKTGTMVEYAKMRFQSHIANFNRIYEEVKRNSIDEGWLSWIESCNNLFPEIDYRVYQTHHVTDLPGPLSQQTAAVSG</sequence>
<feature type="binding site" evidence="4">
    <location>
        <position position="259"/>
    </location>
    <ligand>
        <name>substrate</name>
    </ligand>
</feature>
<keyword evidence="2 5" id="KW-0119">Carbohydrate metabolism</keyword>
<dbReference type="GO" id="GO:0003844">
    <property type="term" value="F:1,4-alpha-glucan branching enzyme activity"/>
    <property type="evidence" value="ECO:0007669"/>
    <property type="project" value="InterPro"/>
</dbReference>
<gene>
    <name evidence="8" type="ORF">SSCH_60035</name>
</gene>
<evidence type="ECO:0000256" key="2">
    <source>
        <dbReference type="ARBA" id="ARBA00023277"/>
    </source>
</evidence>
<dbReference type="InterPro" id="IPR037090">
    <property type="entry name" value="57_glycoside_trans_central"/>
</dbReference>
<dbReference type="InterPro" id="IPR040042">
    <property type="entry name" value="Branching_enz_MT3115-like"/>
</dbReference>
<evidence type="ECO:0008006" key="10">
    <source>
        <dbReference type="Google" id="ProtNLM"/>
    </source>
</evidence>
<evidence type="ECO:0000259" key="7">
    <source>
        <dbReference type="Pfam" id="PF09210"/>
    </source>
</evidence>
<feature type="domain" description="1,4-alpha-glucan branching enzyme C-terminal" evidence="7">
    <location>
        <begin position="425"/>
        <end position="525"/>
    </location>
</feature>
<dbReference type="InterPro" id="IPR004300">
    <property type="entry name" value="Glyco_hydro_57_N"/>
</dbReference>
<dbReference type="PANTHER" id="PTHR41695">
    <property type="entry name" value="1,4-ALPHA-GLUCAN BRANCHING ENZYME RV3031-RELATED"/>
    <property type="match status" value="1"/>
</dbReference>
<name>A0A0B7MQ20_9FIRM</name>
<dbReference type="SUPFAM" id="SSF88688">
    <property type="entry name" value="Families 57/38 glycoside transferase middle domain"/>
    <property type="match status" value="1"/>
</dbReference>
<feature type="domain" description="Glycoside hydrolase family 57 N-terminal" evidence="6">
    <location>
        <begin position="7"/>
        <end position="392"/>
    </location>
</feature>
<evidence type="ECO:0000256" key="1">
    <source>
        <dbReference type="ARBA" id="ARBA00006821"/>
    </source>
</evidence>
<feature type="binding site" evidence="4">
    <location>
        <position position="242"/>
    </location>
    <ligand>
        <name>substrate</name>
    </ligand>
</feature>
<dbReference type="OrthoDB" id="9803279at2"/>
<dbReference type="Pfam" id="PF09210">
    <property type="entry name" value="BE_C"/>
    <property type="match status" value="1"/>
</dbReference>
<evidence type="ECO:0000313" key="8">
    <source>
        <dbReference type="EMBL" id="CEO89767.1"/>
    </source>
</evidence>
<dbReference type="InterPro" id="IPR011330">
    <property type="entry name" value="Glyco_hydro/deAcase_b/a-brl"/>
</dbReference>
<feature type="active site" description="Nucleophile" evidence="3">
    <location>
        <position position="190"/>
    </location>
</feature>
<feature type="binding site" evidence="4">
    <location>
        <position position="405"/>
    </location>
    <ligand>
        <name>substrate</name>
    </ligand>
</feature>
<evidence type="ECO:0000259" key="6">
    <source>
        <dbReference type="Pfam" id="PF03065"/>
    </source>
</evidence>
<dbReference type="SUPFAM" id="SSF88713">
    <property type="entry name" value="Glycoside hydrolase/deacetylase"/>
    <property type="match status" value="1"/>
</dbReference>
<dbReference type="Gene3D" id="3.20.110.10">
    <property type="entry name" value="Glycoside hydrolase 38, N terminal domain"/>
    <property type="match status" value="1"/>
</dbReference>
<keyword evidence="9" id="KW-1185">Reference proteome</keyword>
<evidence type="ECO:0000313" key="9">
    <source>
        <dbReference type="Proteomes" id="UP000046155"/>
    </source>
</evidence>
<accession>A0A0B7MQ20</accession>
<feature type="binding site" evidence="4">
    <location>
        <position position="465"/>
    </location>
    <ligand>
        <name>substrate</name>
    </ligand>
</feature>
<dbReference type="Gene3D" id="1.20.1430.10">
    <property type="entry name" value="Families 57/38 glycoside transferase, middle domain"/>
    <property type="match status" value="1"/>
</dbReference>
<proteinExistence type="inferred from homology"/>
<protein>
    <recommendedName>
        <fullName evidence="10">1,4-alpha-glucan branching enzyme</fullName>
    </recommendedName>
</protein>
<dbReference type="RefSeq" id="WP_044665643.1">
    <property type="nucleotide sequence ID" value="NZ_CDRZ01000258.1"/>
</dbReference>
<dbReference type="Proteomes" id="UP000046155">
    <property type="component" value="Unassembled WGS sequence"/>
</dbReference>
<dbReference type="AlphaFoldDB" id="A0A0B7MQ20"/>
<dbReference type="CDD" id="cd10792">
    <property type="entry name" value="GH57N_AmyC_like"/>
    <property type="match status" value="1"/>
</dbReference>
<dbReference type="PANTHER" id="PTHR41695:SF1">
    <property type="entry name" value="1,4-ALPHA-GLUCAN BRANCHING ENZYME TK1436"/>
    <property type="match status" value="1"/>
</dbReference>
<evidence type="ECO:0000256" key="4">
    <source>
        <dbReference type="PIRSR" id="PIRSR640042-2"/>
    </source>
</evidence>
<evidence type="ECO:0000256" key="5">
    <source>
        <dbReference type="RuleBase" id="RU361196"/>
    </source>
</evidence>
<reference evidence="9" key="1">
    <citation type="submission" date="2015-01" db="EMBL/GenBank/DDBJ databases">
        <authorList>
            <person name="Manzoor Shahid"/>
            <person name="Zubair Saima"/>
        </authorList>
    </citation>
    <scope>NUCLEOTIDE SEQUENCE [LARGE SCALE GENOMIC DNA]</scope>
    <source>
        <strain evidence="9">Sp3</strain>
    </source>
</reference>
<comment type="similarity">
    <text evidence="1 5">Belongs to the glycosyl hydrolase 57 family.</text>
</comment>
<dbReference type="EMBL" id="CDRZ01000258">
    <property type="protein sequence ID" value="CEO89767.1"/>
    <property type="molecule type" value="Genomic_DNA"/>
</dbReference>
<organism evidence="8 9">
    <name type="scientific">Syntrophaceticus schinkii</name>
    <dbReference type="NCBI Taxonomy" id="499207"/>
    <lineage>
        <taxon>Bacteria</taxon>
        <taxon>Bacillati</taxon>
        <taxon>Bacillota</taxon>
        <taxon>Clostridia</taxon>
        <taxon>Thermoanaerobacterales</taxon>
        <taxon>Thermoanaerobacterales Family III. Incertae Sedis</taxon>
        <taxon>Syntrophaceticus</taxon>
    </lineage>
</organism>
<dbReference type="InterPro" id="IPR028995">
    <property type="entry name" value="Glyco_hydro_57/38_cen_sf"/>
</dbReference>
<dbReference type="GO" id="GO:0030979">
    <property type="term" value="P:alpha-glucan biosynthetic process"/>
    <property type="evidence" value="ECO:0007669"/>
    <property type="project" value="InterPro"/>
</dbReference>
<evidence type="ECO:0000256" key="3">
    <source>
        <dbReference type="PIRSR" id="PIRSR640042-1"/>
    </source>
</evidence>
<dbReference type="InterPro" id="IPR015293">
    <property type="entry name" value="BE_C"/>
</dbReference>